<evidence type="ECO:0000259" key="3">
    <source>
        <dbReference type="PROSITE" id="PS51186"/>
    </source>
</evidence>
<protein>
    <submittedName>
        <fullName evidence="4">Ribosomal protein S18-alanine N-acetyltransferase</fullName>
    </submittedName>
</protein>
<evidence type="ECO:0000256" key="2">
    <source>
        <dbReference type="ARBA" id="ARBA00023315"/>
    </source>
</evidence>
<dbReference type="CDD" id="cd04301">
    <property type="entry name" value="NAT_SF"/>
    <property type="match status" value="1"/>
</dbReference>
<gene>
    <name evidence="4" type="primary">rimI</name>
    <name evidence="4" type="ORF">IDM48_03350</name>
</gene>
<keyword evidence="2" id="KW-0012">Acyltransferase</keyword>
<dbReference type="AlphaFoldDB" id="A0A7H2BLB7"/>
<dbReference type="Gene3D" id="3.40.630.30">
    <property type="match status" value="1"/>
</dbReference>
<organism evidence="4 5">
    <name type="scientific">Rothia amarae</name>
    <dbReference type="NCBI Taxonomy" id="169480"/>
    <lineage>
        <taxon>Bacteria</taxon>
        <taxon>Bacillati</taxon>
        <taxon>Actinomycetota</taxon>
        <taxon>Actinomycetes</taxon>
        <taxon>Micrococcales</taxon>
        <taxon>Micrococcaceae</taxon>
        <taxon>Rothia</taxon>
    </lineage>
</organism>
<name>A0A7H2BLB7_9MICC</name>
<evidence type="ECO:0000313" key="5">
    <source>
        <dbReference type="Proteomes" id="UP000516421"/>
    </source>
</evidence>
<dbReference type="KEGG" id="rama:IDM48_03350"/>
<dbReference type="PANTHER" id="PTHR43877">
    <property type="entry name" value="AMINOALKYLPHOSPHONATE N-ACETYLTRANSFERASE-RELATED-RELATED"/>
    <property type="match status" value="1"/>
</dbReference>
<dbReference type="GO" id="GO:0008080">
    <property type="term" value="F:N-acetyltransferase activity"/>
    <property type="evidence" value="ECO:0007669"/>
    <property type="project" value="InterPro"/>
</dbReference>
<dbReference type="EMBL" id="CP061538">
    <property type="protein sequence ID" value="QNV40463.1"/>
    <property type="molecule type" value="Genomic_DNA"/>
</dbReference>
<proteinExistence type="predicted"/>
<dbReference type="RefSeq" id="WP_190618038.1">
    <property type="nucleotide sequence ID" value="NZ_CP061538.1"/>
</dbReference>
<dbReference type="Pfam" id="PF00583">
    <property type="entry name" value="Acetyltransf_1"/>
    <property type="match status" value="1"/>
</dbReference>
<dbReference type="SUPFAM" id="SSF55729">
    <property type="entry name" value="Acyl-CoA N-acyltransferases (Nat)"/>
    <property type="match status" value="1"/>
</dbReference>
<evidence type="ECO:0000313" key="4">
    <source>
        <dbReference type="EMBL" id="QNV40463.1"/>
    </source>
</evidence>
<dbReference type="PROSITE" id="PS51186">
    <property type="entry name" value="GNAT"/>
    <property type="match status" value="1"/>
</dbReference>
<keyword evidence="4" id="KW-0689">Ribosomal protein</keyword>
<reference evidence="4 5" key="1">
    <citation type="submission" date="2020-09" db="EMBL/GenBank/DDBJ databases">
        <title>Investigation of environmental microbe.</title>
        <authorList>
            <person name="Ou Y."/>
            <person name="Kang Q."/>
        </authorList>
    </citation>
    <scope>NUCLEOTIDE SEQUENCE [LARGE SCALE GENOMIC DNA]</scope>
    <source>
        <strain evidence="4 5">KJZ-9</strain>
    </source>
</reference>
<accession>A0A7H2BLB7</accession>
<dbReference type="InterPro" id="IPR006464">
    <property type="entry name" value="AcTrfase_RimI/Ard1"/>
</dbReference>
<dbReference type="GO" id="GO:0005840">
    <property type="term" value="C:ribosome"/>
    <property type="evidence" value="ECO:0007669"/>
    <property type="project" value="UniProtKB-KW"/>
</dbReference>
<dbReference type="InterPro" id="IPR016181">
    <property type="entry name" value="Acyl_CoA_acyltransferase"/>
</dbReference>
<keyword evidence="1 4" id="KW-0808">Transferase</keyword>
<sequence>MLHSELPAVAHAIMREMTLHDVEAVHTAELSLFPADAWPLEMFFAEIQHPTRAYVVIEKEGEIVGYAGAMCIADTADIQTIAVLPQYEGQGYGRAMLDFLHRESAQRGAQRILLEVRADNLRAQNLYHLNGYRQIHCRAGYYNDGVDALIMEKSLTLNSPGATHD</sequence>
<keyword evidence="5" id="KW-1185">Reference proteome</keyword>
<feature type="domain" description="N-acetyltransferase" evidence="3">
    <location>
        <begin position="12"/>
        <end position="156"/>
    </location>
</feature>
<dbReference type="InterPro" id="IPR000182">
    <property type="entry name" value="GNAT_dom"/>
</dbReference>
<dbReference type="NCBIfam" id="TIGR01575">
    <property type="entry name" value="rimI"/>
    <property type="match status" value="1"/>
</dbReference>
<keyword evidence="4" id="KW-0687">Ribonucleoprotein</keyword>
<dbReference type="InterPro" id="IPR050832">
    <property type="entry name" value="Bact_Acetyltransf"/>
</dbReference>
<evidence type="ECO:0000256" key="1">
    <source>
        <dbReference type="ARBA" id="ARBA00022679"/>
    </source>
</evidence>
<dbReference type="Proteomes" id="UP000516421">
    <property type="component" value="Chromosome"/>
</dbReference>